<keyword evidence="5" id="KW-1185">Reference proteome</keyword>
<dbReference type="InterPro" id="IPR001296">
    <property type="entry name" value="Glyco_trans_1"/>
</dbReference>
<accession>A0ABT2Y433</accession>
<dbReference type="EMBL" id="JAOVQM010000001">
    <property type="protein sequence ID" value="MCV2231494.1"/>
    <property type="molecule type" value="Genomic_DNA"/>
</dbReference>
<dbReference type="PANTHER" id="PTHR46401">
    <property type="entry name" value="GLYCOSYLTRANSFERASE WBBK-RELATED"/>
    <property type="match status" value="1"/>
</dbReference>
<evidence type="ECO:0000313" key="4">
    <source>
        <dbReference type="EMBL" id="MCV2231494.1"/>
    </source>
</evidence>
<dbReference type="EC" id="2.4.-.-" evidence="4"/>
<organism evidence="4 5">
    <name type="scientific">Paracholeplasma manati</name>
    <dbReference type="NCBI Taxonomy" id="591373"/>
    <lineage>
        <taxon>Bacteria</taxon>
        <taxon>Bacillati</taxon>
        <taxon>Mycoplasmatota</taxon>
        <taxon>Mollicutes</taxon>
        <taxon>Acholeplasmatales</taxon>
        <taxon>Acholeplasmataceae</taxon>
        <taxon>Paracholeplasma</taxon>
    </lineage>
</organism>
<dbReference type="PANTHER" id="PTHR46401:SF2">
    <property type="entry name" value="GLYCOSYLTRANSFERASE WBBK-RELATED"/>
    <property type="match status" value="1"/>
</dbReference>
<dbReference type="Pfam" id="PF00534">
    <property type="entry name" value="Glycos_transf_1"/>
    <property type="match status" value="1"/>
</dbReference>
<feature type="domain" description="Glycosyltransferase subfamily 4-like N-terminal" evidence="3">
    <location>
        <begin position="61"/>
        <end position="158"/>
    </location>
</feature>
<evidence type="ECO:0000259" key="2">
    <source>
        <dbReference type="Pfam" id="PF00534"/>
    </source>
</evidence>
<dbReference type="SUPFAM" id="SSF53756">
    <property type="entry name" value="UDP-Glycosyltransferase/glycogen phosphorylase"/>
    <property type="match status" value="1"/>
</dbReference>
<dbReference type="Proteomes" id="UP001177160">
    <property type="component" value="Unassembled WGS sequence"/>
</dbReference>
<evidence type="ECO:0000313" key="5">
    <source>
        <dbReference type="Proteomes" id="UP001177160"/>
    </source>
</evidence>
<protein>
    <submittedName>
        <fullName evidence="4">Glycosyltransferase</fullName>
        <ecNumber evidence="4">2.4.-.-</ecNumber>
    </submittedName>
</protein>
<sequence length="393" mass="45349">MKYLFIANSTKPSKEEYFSREKYAINSFSKSSIEAALKLGYEVYMGINRKYASEIVCDYPVKFYNAGIYRSIFNIADIMKAFFRLNRFLKRTKIDVLHCNTPIGGVLGRLCGRLHKVNKIIYTVHGFHFYENASSVSSKIFKFIEKRLAKYTDVLITINSEDYNFSKEDLSFRRCHVYKINGVGIGNFDSSKTISRSDIRLKNSINKDALVIISVGDLVMNKNHETIIKAMSQLDNKNSVLLICGKGNYINKLRKVSAKYNCIDRVMFLGFRNDIKELLVASDIFILASFREGLPRSIMEAMYSKTLCVVSDIRGNRDLITHKILRFSPENSKELAEIINKIDHKDYHTQSIIEHNYRFVQNYSFDVVVDQLISIFNNEIGRVQNESTSFTKQ</sequence>
<dbReference type="Gene3D" id="3.40.50.2000">
    <property type="entry name" value="Glycogen Phosphorylase B"/>
    <property type="match status" value="2"/>
</dbReference>
<dbReference type="Pfam" id="PF13477">
    <property type="entry name" value="Glyco_trans_4_2"/>
    <property type="match status" value="1"/>
</dbReference>
<gene>
    <name evidence="4" type="ORF">N7548_01455</name>
</gene>
<proteinExistence type="predicted"/>
<comment type="caution">
    <text evidence="4">The sequence shown here is derived from an EMBL/GenBank/DDBJ whole genome shotgun (WGS) entry which is preliminary data.</text>
</comment>
<name>A0ABT2Y433_9MOLU</name>
<dbReference type="InterPro" id="IPR028098">
    <property type="entry name" value="Glyco_trans_4-like_N"/>
</dbReference>
<feature type="domain" description="Glycosyl transferase family 1" evidence="2">
    <location>
        <begin position="197"/>
        <end position="355"/>
    </location>
</feature>
<dbReference type="RefSeq" id="WP_263607616.1">
    <property type="nucleotide sequence ID" value="NZ_JAOVQM010000001.1"/>
</dbReference>
<keyword evidence="1 4" id="KW-0808">Transferase</keyword>
<reference evidence="4" key="1">
    <citation type="submission" date="2022-09" db="EMBL/GenBank/DDBJ databases">
        <title>Novel Mycoplasma species identified in domestic and wild animals.</title>
        <authorList>
            <person name="Volokhov D.V."/>
            <person name="Furtak V.A."/>
            <person name="Zagorodnyaya T.A."/>
        </authorList>
    </citation>
    <scope>NUCLEOTIDE SEQUENCE</scope>
    <source>
        <strain evidence="4">Oakley</strain>
    </source>
</reference>
<keyword evidence="4" id="KW-0328">Glycosyltransferase</keyword>
<evidence type="ECO:0000256" key="1">
    <source>
        <dbReference type="ARBA" id="ARBA00022679"/>
    </source>
</evidence>
<evidence type="ECO:0000259" key="3">
    <source>
        <dbReference type="Pfam" id="PF13477"/>
    </source>
</evidence>
<dbReference type="GO" id="GO:0016757">
    <property type="term" value="F:glycosyltransferase activity"/>
    <property type="evidence" value="ECO:0007669"/>
    <property type="project" value="UniProtKB-KW"/>
</dbReference>